<dbReference type="InterPro" id="IPR036366">
    <property type="entry name" value="PGBDSf"/>
</dbReference>
<dbReference type="InterPro" id="IPR002477">
    <property type="entry name" value="Peptidoglycan-bd-like"/>
</dbReference>
<dbReference type="eggNOG" id="COG3409">
    <property type="taxonomic scope" value="Bacteria"/>
</dbReference>
<feature type="domain" description="Peptidoglycan binding-like" evidence="2">
    <location>
        <begin position="28"/>
        <end position="87"/>
    </location>
</feature>
<name>S9P7P5_CYSF2</name>
<dbReference type="AlphaFoldDB" id="S9P7P5"/>
<protein>
    <submittedName>
        <fullName evidence="3">Negative regulator of beta-lactamase expression</fullName>
    </submittedName>
</protein>
<comment type="caution">
    <text evidence="3">The sequence shown here is derived from an EMBL/GenBank/DDBJ whole genome shotgun (WGS) entry which is preliminary data.</text>
</comment>
<dbReference type="InterPro" id="IPR036365">
    <property type="entry name" value="PGBD-like_sf"/>
</dbReference>
<dbReference type="InterPro" id="IPR008258">
    <property type="entry name" value="Transglycosylase_SLT_dom_1"/>
</dbReference>
<dbReference type="SUPFAM" id="SSF53955">
    <property type="entry name" value="Lysozyme-like"/>
    <property type="match status" value="1"/>
</dbReference>
<dbReference type="Pfam" id="PF01464">
    <property type="entry name" value="SLT"/>
    <property type="match status" value="1"/>
</dbReference>
<gene>
    <name evidence="3" type="ORF">D187_003233</name>
</gene>
<sequence length="205" mass="23229">MFEALTPAPRLPLKGFKLPAETQKKGSRGTGVKQLQLALVKLGHMTQAQMNTGPGIFGNKTEAALEKFQQAHHVTPSGVYNAQTRTAFQRLGASVGKPPTHKNPFLAQFKRALTELKLPLAWASSEALFQLIQHESSWNPREKNPRSTAFGLFQFLKSTWRTYLKEVPYGSTDPYFQALGGFRYIKACYGTPERAWAFWQRKHWY</sequence>
<evidence type="ECO:0000313" key="4">
    <source>
        <dbReference type="Proteomes" id="UP000011682"/>
    </source>
</evidence>
<dbReference type="Gene3D" id="1.10.101.10">
    <property type="entry name" value="PGBD-like superfamily/PGBD"/>
    <property type="match status" value="1"/>
</dbReference>
<dbReference type="eggNOG" id="COG0741">
    <property type="taxonomic scope" value="Bacteria"/>
</dbReference>
<organism evidence="3 4">
    <name type="scientific">Cystobacter fuscus (strain ATCC 25194 / DSM 2262 / NBRC 100088 / M29)</name>
    <dbReference type="NCBI Taxonomy" id="1242864"/>
    <lineage>
        <taxon>Bacteria</taxon>
        <taxon>Pseudomonadati</taxon>
        <taxon>Myxococcota</taxon>
        <taxon>Myxococcia</taxon>
        <taxon>Myxococcales</taxon>
        <taxon>Cystobacterineae</taxon>
        <taxon>Archangiaceae</taxon>
        <taxon>Cystobacter</taxon>
    </lineage>
</organism>
<feature type="domain" description="Transglycosylase SLT" evidence="1">
    <location>
        <begin position="125"/>
        <end position="193"/>
    </location>
</feature>
<evidence type="ECO:0000259" key="2">
    <source>
        <dbReference type="Pfam" id="PF01471"/>
    </source>
</evidence>
<proteinExistence type="predicted"/>
<dbReference type="EMBL" id="ANAH02000019">
    <property type="protein sequence ID" value="EPX59131.1"/>
    <property type="molecule type" value="Genomic_DNA"/>
</dbReference>
<dbReference type="Gene3D" id="1.10.530.10">
    <property type="match status" value="1"/>
</dbReference>
<dbReference type="RefSeq" id="WP_002631762.1">
    <property type="nucleotide sequence ID" value="NZ_ANAH02000019.1"/>
</dbReference>
<reference evidence="3" key="1">
    <citation type="submission" date="2013-05" db="EMBL/GenBank/DDBJ databases">
        <title>Genome assembly of Cystobacter fuscus DSM 2262.</title>
        <authorList>
            <person name="Sharma G."/>
            <person name="Khatri I."/>
            <person name="Kaur C."/>
            <person name="Mayilraj S."/>
            <person name="Subramanian S."/>
        </authorList>
    </citation>
    <scope>NUCLEOTIDE SEQUENCE [LARGE SCALE GENOMIC DNA]</scope>
    <source>
        <strain evidence="3">DSM 2262</strain>
    </source>
</reference>
<keyword evidence="4" id="KW-1185">Reference proteome</keyword>
<dbReference type="InterPro" id="IPR023346">
    <property type="entry name" value="Lysozyme-like_dom_sf"/>
</dbReference>
<dbReference type="SUPFAM" id="SSF47090">
    <property type="entry name" value="PGBD-like"/>
    <property type="match status" value="1"/>
</dbReference>
<accession>S9P7P5</accession>
<evidence type="ECO:0000313" key="3">
    <source>
        <dbReference type="EMBL" id="EPX59131.1"/>
    </source>
</evidence>
<dbReference type="Pfam" id="PF01471">
    <property type="entry name" value="PG_binding_1"/>
    <property type="match status" value="1"/>
</dbReference>
<evidence type="ECO:0000259" key="1">
    <source>
        <dbReference type="Pfam" id="PF01464"/>
    </source>
</evidence>
<dbReference type="Proteomes" id="UP000011682">
    <property type="component" value="Unassembled WGS sequence"/>
</dbReference>